<dbReference type="GO" id="GO:0030687">
    <property type="term" value="C:preribosome, large subunit precursor"/>
    <property type="evidence" value="ECO:0007669"/>
    <property type="project" value="TreeGrafter"/>
</dbReference>
<dbReference type="Proteomes" id="UP000791440">
    <property type="component" value="Unassembled WGS sequence"/>
</dbReference>
<evidence type="ECO:0000313" key="1">
    <source>
        <dbReference type="EMBL" id="KAG6444919.1"/>
    </source>
</evidence>
<dbReference type="InterPro" id="IPR007174">
    <property type="entry name" value="Las1"/>
</dbReference>
<reference evidence="1" key="2">
    <citation type="submission" date="2020-12" db="EMBL/GenBank/DDBJ databases">
        <authorList>
            <person name="Kanost M."/>
        </authorList>
    </citation>
    <scope>NUCLEOTIDE SEQUENCE</scope>
</reference>
<dbReference type="Pfam" id="PF04031">
    <property type="entry name" value="Las1"/>
    <property type="match status" value="1"/>
</dbReference>
<evidence type="ECO:0000313" key="2">
    <source>
        <dbReference type="Proteomes" id="UP000791440"/>
    </source>
</evidence>
<proteinExistence type="predicted"/>
<accession>A0A922CGC8</accession>
<dbReference type="PANTHER" id="PTHR15002">
    <property type="entry name" value="RIBOSOMAL BIOGENESIS PROTEIN LAS1L"/>
    <property type="match status" value="1"/>
</dbReference>
<dbReference type="GO" id="GO:0000470">
    <property type="term" value="P:maturation of LSU-rRNA"/>
    <property type="evidence" value="ECO:0007669"/>
    <property type="project" value="TreeGrafter"/>
</dbReference>
<organism evidence="1 2">
    <name type="scientific">Manduca sexta</name>
    <name type="common">Tobacco hawkmoth</name>
    <name type="synonym">Tobacco hornworm</name>
    <dbReference type="NCBI Taxonomy" id="7130"/>
    <lineage>
        <taxon>Eukaryota</taxon>
        <taxon>Metazoa</taxon>
        <taxon>Ecdysozoa</taxon>
        <taxon>Arthropoda</taxon>
        <taxon>Hexapoda</taxon>
        <taxon>Insecta</taxon>
        <taxon>Pterygota</taxon>
        <taxon>Neoptera</taxon>
        <taxon>Endopterygota</taxon>
        <taxon>Lepidoptera</taxon>
        <taxon>Glossata</taxon>
        <taxon>Ditrysia</taxon>
        <taxon>Bombycoidea</taxon>
        <taxon>Sphingidae</taxon>
        <taxon>Sphinginae</taxon>
        <taxon>Sphingini</taxon>
        <taxon>Manduca</taxon>
    </lineage>
</organism>
<comment type="caution">
    <text evidence="1">The sequence shown here is derived from an EMBL/GenBank/DDBJ whole genome shotgun (WGS) entry which is preliminary data.</text>
</comment>
<dbReference type="GO" id="GO:0000460">
    <property type="term" value="P:maturation of 5.8S rRNA"/>
    <property type="evidence" value="ECO:0007669"/>
    <property type="project" value="TreeGrafter"/>
</dbReference>
<name>A0A922CGC8_MANSE</name>
<evidence type="ECO:0008006" key="3">
    <source>
        <dbReference type="Google" id="ProtNLM"/>
    </source>
</evidence>
<dbReference type="PANTHER" id="PTHR15002:SF0">
    <property type="entry name" value="RIBOSOMAL BIOGENESIS PROTEIN LAS1L"/>
    <property type="match status" value="1"/>
</dbReference>
<reference evidence="1" key="1">
    <citation type="journal article" date="2016" name="Insect Biochem. Mol. Biol.">
        <title>Multifaceted biological insights from a draft genome sequence of the tobacco hornworm moth, Manduca sexta.</title>
        <authorList>
            <person name="Kanost M.R."/>
            <person name="Arrese E.L."/>
            <person name="Cao X."/>
            <person name="Chen Y.R."/>
            <person name="Chellapilla S."/>
            <person name="Goldsmith M.R."/>
            <person name="Grosse-Wilde E."/>
            <person name="Heckel D.G."/>
            <person name="Herndon N."/>
            <person name="Jiang H."/>
            <person name="Papanicolaou A."/>
            <person name="Qu J."/>
            <person name="Soulages J.L."/>
            <person name="Vogel H."/>
            <person name="Walters J."/>
            <person name="Waterhouse R.M."/>
            <person name="Ahn S.J."/>
            <person name="Almeida F.C."/>
            <person name="An C."/>
            <person name="Aqrawi P."/>
            <person name="Bretschneider A."/>
            <person name="Bryant W.B."/>
            <person name="Bucks S."/>
            <person name="Chao H."/>
            <person name="Chevignon G."/>
            <person name="Christen J.M."/>
            <person name="Clarke D.F."/>
            <person name="Dittmer N.T."/>
            <person name="Ferguson L.C.F."/>
            <person name="Garavelou S."/>
            <person name="Gordon K.H.J."/>
            <person name="Gunaratna R.T."/>
            <person name="Han Y."/>
            <person name="Hauser F."/>
            <person name="He Y."/>
            <person name="Heidel-Fischer H."/>
            <person name="Hirsh A."/>
            <person name="Hu Y."/>
            <person name="Jiang H."/>
            <person name="Kalra D."/>
            <person name="Klinner C."/>
            <person name="Konig C."/>
            <person name="Kovar C."/>
            <person name="Kroll A.R."/>
            <person name="Kuwar S.S."/>
            <person name="Lee S.L."/>
            <person name="Lehman R."/>
            <person name="Li K."/>
            <person name="Li Z."/>
            <person name="Liang H."/>
            <person name="Lovelace S."/>
            <person name="Lu Z."/>
            <person name="Mansfield J.H."/>
            <person name="McCulloch K.J."/>
            <person name="Mathew T."/>
            <person name="Morton B."/>
            <person name="Muzny D.M."/>
            <person name="Neunemann D."/>
            <person name="Ongeri F."/>
            <person name="Pauchet Y."/>
            <person name="Pu L.L."/>
            <person name="Pyrousis I."/>
            <person name="Rao X.J."/>
            <person name="Redding A."/>
            <person name="Roesel C."/>
            <person name="Sanchez-Gracia A."/>
            <person name="Schaack S."/>
            <person name="Shukla A."/>
            <person name="Tetreau G."/>
            <person name="Wang Y."/>
            <person name="Xiong G.H."/>
            <person name="Traut W."/>
            <person name="Walsh T.K."/>
            <person name="Worley K.C."/>
            <person name="Wu D."/>
            <person name="Wu W."/>
            <person name="Wu Y.Q."/>
            <person name="Zhang X."/>
            <person name="Zou Z."/>
            <person name="Zucker H."/>
            <person name="Briscoe A.D."/>
            <person name="Burmester T."/>
            <person name="Clem R.J."/>
            <person name="Feyereisen R."/>
            <person name="Grimmelikhuijzen C.J.P."/>
            <person name="Hamodrakas S.J."/>
            <person name="Hansson B.S."/>
            <person name="Huguet E."/>
            <person name="Jermiin L.S."/>
            <person name="Lan Q."/>
            <person name="Lehman H.K."/>
            <person name="Lorenzen M."/>
            <person name="Merzendorfer H."/>
            <person name="Michalopoulos I."/>
            <person name="Morton D.B."/>
            <person name="Muthukrishnan S."/>
            <person name="Oakeshott J.G."/>
            <person name="Palmer W."/>
            <person name="Park Y."/>
            <person name="Passarelli A.L."/>
            <person name="Rozas J."/>
            <person name="Schwartz L.M."/>
            <person name="Smith W."/>
            <person name="Southgate A."/>
            <person name="Vilcinskas A."/>
            <person name="Vogt R."/>
            <person name="Wang P."/>
            <person name="Werren J."/>
            <person name="Yu X.Q."/>
            <person name="Zhou J.J."/>
            <person name="Brown S.J."/>
            <person name="Scherer S.E."/>
            <person name="Richards S."/>
            <person name="Blissard G.W."/>
        </authorList>
    </citation>
    <scope>NUCLEOTIDE SEQUENCE</scope>
</reference>
<dbReference type="EMBL" id="JH668314">
    <property type="protein sequence ID" value="KAG6444919.1"/>
    <property type="molecule type" value="Genomic_DNA"/>
</dbReference>
<dbReference type="GO" id="GO:0090730">
    <property type="term" value="C:Las1 complex"/>
    <property type="evidence" value="ECO:0007669"/>
    <property type="project" value="InterPro"/>
</dbReference>
<keyword evidence="2" id="KW-1185">Reference proteome</keyword>
<sequence>MTEYHRISAWYNTEEWFRAYNYIYSEPSDLNEALNLLLIWKARSPFLPSGVESTLILLQVYVQDVNSHDDSASERIIRLAYSSAIMRFVNHMFDSQTMKGQSLYNAAKYLGIPDWIVDLRHDTAHGNNLPTLELFREATLFGFDWLRNNYWDKQKTQIQDFVTGVKVISVGVQERIEVLMNIFSTLSICAHSKCRIKNLAEIPNPTMRQSIVDDLQYVFRGNINLSKLKTVTIANIVKNLDDLAKELFHSKDMINHMNKLLLGSNSLFLSKELITFMGPVNLIRKKDFNDNYVQCFELLLTFLHTNNLLIDFILELIKITRSQDENSNHKALIAALWLKNILAALQRCKKFIAKTKMMNSEDIMSKTRKELKTLYHHWFPNENIDNILLLDLQKGVPSELTDIIFIQPIISEYNPYLTYFVKNLLDFVEPALPTGVFSKICNLAKVISGTVQKSGKTSKIYTVDDLKLPDHVDLTEQMDIDDEAVPLPTECADVEVNLYGVWKLASKNYSWDTTPIGQLPWTVINEQKTDQNCVDM</sequence>
<dbReference type="AlphaFoldDB" id="A0A922CGC8"/>
<dbReference type="GO" id="GO:0004519">
    <property type="term" value="F:endonuclease activity"/>
    <property type="evidence" value="ECO:0007669"/>
    <property type="project" value="InterPro"/>
</dbReference>
<gene>
    <name evidence="1" type="ORF">O3G_MSEX003604</name>
</gene>
<protein>
    <recommendedName>
        <fullName evidence="3">LAS1-like protein</fullName>
    </recommendedName>
</protein>